<evidence type="ECO:0000313" key="1">
    <source>
        <dbReference type="EMBL" id="EON75203.1"/>
    </source>
</evidence>
<dbReference type="STRING" id="1232681.ADIS_4374"/>
<organism evidence="1 2">
    <name type="scientific">Lunatimonas lonarensis</name>
    <dbReference type="NCBI Taxonomy" id="1232681"/>
    <lineage>
        <taxon>Bacteria</taxon>
        <taxon>Pseudomonadati</taxon>
        <taxon>Bacteroidota</taxon>
        <taxon>Cytophagia</taxon>
        <taxon>Cytophagales</taxon>
        <taxon>Cyclobacteriaceae</taxon>
    </lineage>
</organism>
<protein>
    <submittedName>
        <fullName evidence="1">Uncharacterized protein</fullName>
    </submittedName>
</protein>
<reference evidence="1 2" key="1">
    <citation type="submission" date="2013-02" db="EMBL/GenBank/DDBJ databases">
        <title>A novel strain isolated from Lonar lake, Maharashtra, India.</title>
        <authorList>
            <person name="Singh A."/>
        </authorList>
    </citation>
    <scope>NUCLEOTIDE SEQUENCE [LARGE SCALE GENOMIC DNA]</scope>
    <source>
        <strain evidence="1 2">AK24</strain>
    </source>
</reference>
<dbReference type="Proteomes" id="UP000013909">
    <property type="component" value="Unassembled WGS sequence"/>
</dbReference>
<keyword evidence="2" id="KW-1185">Reference proteome</keyword>
<accession>R7ZM75</accession>
<proteinExistence type="predicted"/>
<comment type="caution">
    <text evidence="1">The sequence shown here is derived from an EMBL/GenBank/DDBJ whole genome shotgun (WGS) entry which is preliminary data.</text>
</comment>
<name>R7ZM75_9BACT</name>
<dbReference type="EMBL" id="AQHR01000110">
    <property type="protein sequence ID" value="EON75203.1"/>
    <property type="molecule type" value="Genomic_DNA"/>
</dbReference>
<sequence length="690" mass="77495">MYKPVSQEQWNRSYITIIRRNWHLLPKEQLTELLGWTSDHLEFALQEDDFLYIKLGSLKPDCPPLKWRPIKPQEVERFQQIRTICAETFGDVENEADENLFEFVSKLSAKPSTTVQPLSSGFSPRYGYGYFTLFGDPLADGTVDPFPEGYLQRMTASGLDGTWLHIVLSKITPFPWNAALSKGWGQRLDHLARLVATCKQQGIGMYLYLNEPRYQPLSFYKAYPSFRGVTRGDSAALCTSVPEVQAYIVDSIARVVEKVPDVAGFFSITASENPTHCWSHFQGMDCPRCGPRGPEAVIAELNTLYATGIQKGLEAHRKKVNAHFQGSGPRLIAWDWGWRDGWAAGIVPQLPEQTALMSVSEWDLPIERGGVQTSVGEYSISAVGPGPRAKRHWEIAQQHGLESFAKIQAGTTWECGGLPYVPALENVAQHAVNLRDAGIKGLMTGWTLGGYPGSPNLEVVSVVGSDASLSVREAMQQVAERRYGPAAEAMVDAWYGFSAAFREFPYHIGVVYNAPVHSGPANLLWAQPTGYSATMVGLGYDDLEKWRGIYPPDVFIQQLYKVAEGFEESLRELTSRTEGMALDQGTVEELNAEMRIAEAVGILYRSVANQGRFIQKREDWEKDKDPQAKLFLKELLADEIRLAKRLYTLQRQDSRIGFEATNHYFYVPGDLQEKVLNCRWLMEEWLGITV</sequence>
<evidence type="ECO:0000313" key="2">
    <source>
        <dbReference type="Proteomes" id="UP000013909"/>
    </source>
</evidence>
<dbReference type="AlphaFoldDB" id="R7ZM75"/>
<gene>
    <name evidence="1" type="ORF">ADIS_4374</name>
</gene>